<organism evidence="14 15">
    <name type="scientific">Sandarakinorhabdus fusca</name>
    <dbReference type="NCBI Taxonomy" id="1439888"/>
    <lineage>
        <taxon>Bacteria</taxon>
        <taxon>Pseudomonadati</taxon>
        <taxon>Pseudomonadota</taxon>
        <taxon>Alphaproteobacteria</taxon>
        <taxon>Sphingomonadales</taxon>
        <taxon>Sphingosinicellaceae</taxon>
        <taxon>Sandarakinorhabdus</taxon>
    </lineage>
</organism>
<comment type="catalytic activity">
    <reaction evidence="12">
        <text>L-isoleucine + 2-oxoglutarate = (S)-3-methyl-2-oxopentanoate + L-glutamate</text>
        <dbReference type="Rhea" id="RHEA:24801"/>
        <dbReference type="ChEBI" id="CHEBI:16810"/>
        <dbReference type="ChEBI" id="CHEBI:29985"/>
        <dbReference type="ChEBI" id="CHEBI:35146"/>
        <dbReference type="ChEBI" id="CHEBI:58045"/>
        <dbReference type="EC" id="2.6.1.42"/>
    </reaction>
</comment>
<keyword evidence="14" id="KW-0032">Aminotransferase</keyword>
<dbReference type="AlphaFoldDB" id="A0A7C9KZ70"/>
<comment type="catalytic activity">
    <reaction evidence="13">
        <text>L-leucine + 2-oxoglutarate = 4-methyl-2-oxopentanoate + L-glutamate</text>
        <dbReference type="Rhea" id="RHEA:18321"/>
        <dbReference type="ChEBI" id="CHEBI:16810"/>
        <dbReference type="ChEBI" id="CHEBI:17865"/>
        <dbReference type="ChEBI" id="CHEBI:29985"/>
        <dbReference type="ChEBI" id="CHEBI:57427"/>
        <dbReference type="EC" id="2.6.1.42"/>
    </reaction>
</comment>
<dbReference type="Gene3D" id="3.30.470.10">
    <property type="match status" value="1"/>
</dbReference>
<comment type="function">
    <text evidence="2">Acts on leucine, isoleucine and valine.</text>
</comment>
<dbReference type="InterPro" id="IPR001544">
    <property type="entry name" value="Aminotrans_IV"/>
</dbReference>
<dbReference type="InterPro" id="IPR036038">
    <property type="entry name" value="Aminotransferase-like"/>
</dbReference>
<comment type="pathway">
    <text evidence="5">Amino-acid biosynthesis; L-leucine biosynthesis; L-leucine from 3-methyl-2-oxobutanoate: step 4/4.</text>
</comment>
<comment type="caution">
    <text evidence="14">The sequence shown here is derived from an EMBL/GenBank/DDBJ whole genome shotgun (WGS) entry which is preliminary data.</text>
</comment>
<dbReference type="GO" id="GO:0008652">
    <property type="term" value="P:amino acid biosynthetic process"/>
    <property type="evidence" value="ECO:0007669"/>
    <property type="project" value="UniProtKB-ARBA"/>
</dbReference>
<keyword evidence="10" id="KW-0028">Amino-acid biosynthesis</keyword>
<sequence>MQVTGSQDFAADPRNDNLLIWLNGALVHRAAALVSVFDAGFVLGDGVWEGLRLHHGRLLFLDAHLDRLFASAAAIGLDMQLTRAEFAAALAETCAANGMEDGAHLRLMVTRGEKKAANQDPRNALGRPTIVILAEYKQPAPALRTTGLRLHTAGIRCTPPDMFDMRINSHSRLPLILALNEAIAAGADEALMRDPAGNIASCNATNFFWVVDGELRTSSGAFCFNGITRANVLAVARAAGMAVTEGDFAPDDLLAASEAFVTGTFGGLTPVAAIDGRSMPHPLPGPVTARLIDLYNALKDSGA</sequence>
<evidence type="ECO:0000256" key="7">
    <source>
        <dbReference type="ARBA" id="ARBA00013053"/>
    </source>
</evidence>
<dbReference type="FunFam" id="3.20.10.10:FF:000002">
    <property type="entry name" value="D-alanine aminotransferase"/>
    <property type="match status" value="1"/>
</dbReference>
<comment type="pathway">
    <text evidence="3">Amino-acid biosynthesis; L-isoleucine biosynthesis; L-isoleucine from 2-oxobutanoate: step 4/4.</text>
</comment>
<keyword evidence="10" id="KW-0100">Branched-chain amino acid biosynthesis</keyword>
<evidence type="ECO:0000256" key="9">
    <source>
        <dbReference type="ARBA" id="ARBA00022898"/>
    </source>
</evidence>
<dbReference type="Proteomes" id="UP000481327">
    <property type="component" value="Unassembled WGS sequence"/>
</dbReference>
<evidence type="ECO:0000256" key="11">
    <source>
        <dbReference type="ARBA" id="ARBA00048212"/>
    </source>
</evidence>
<evidence type="ECO:0000313" key="15">
    <source>
        <dbReference type="Proteomes" id="UP000481327"/>
    </source>
</evidence>
<dbReference type="SUPFAM" id="SSF56752">
    <property type="entry name" value="D-aminoacid aminotransferase-like PLP-dependent enzymes"/>
    <property type="match status" value="1"/>
</dbReference>
<comment type="cofactor">
    <cofactor evidence="1">
        <name>pyridoxal 5'-phosphate</name>
        <dbReference type="ChEBI" id="CHEBI:597326"/>
    </cofactor>
</comment>
<evidence type="ECO:0000256" key="12">
    <source>
        <dbReference type="ARBA" id="ARBA00048798"/>
    </source>
</evidence>
<evidence type="ECO:0000256" key="13">
    <source>
        <dbReference type="ARBA" id="ARBA00049229"/>
    </source>
</evidence>
<dbReference type="Pfam" id="PF01063">
    <property type="entry name" value="Aminotran_4"/>
    <property type="match status" value="1"/>
</dbReference>
<keyword evidence="14" id="KW-0808">Transferase</keyword>
<name>A0A7C9KZ70_9SPHN</name>
<dbReference type="GO" id="GO:0004084">
    <property type="term" value="F:branched-chain-amino-acid transaminase activity"/>
    <property type="evidence" value="ECO:0007669"/>
    <property type="project" value="UniProtKB-EC"/>
</dbReference>
<dbReference type="GO" id="GO:0009082">
    <property type="term" value="P:branched-chain amino acid biosynthetic process"/>
    <property type="evidence" value="ECO:0007669"/>
    <property type="project" value="UniProtKB-KW"/>
</dbReference>
<evidence type="ECO:0000313" key="14">
    <source>
        <dbReference type="EMBL" id="MQT17668.1"/>
    </source>
</evidence>
<evidence type="ECO:0000256" key="3">
    <source>
        <dbReference type="ARBA" id="ARBA00004824"/>
    </source>
</evidence>
<evidence type="ECO:0000256" key="10">
    <source>
        <dbReference type="ARBA" id="ARBA00023304"/>
    </source>
</evidence>
<dbReference type="Gene3D" id="3.20.10.10">
    <property type="entry name" value="D-amino Acid Aminotransferase, subunit A, domain 2"/>
    <property type="match status" value="1"/>
</dbReference>
<dbReference type="PANTHER" id="PTHR42743">
    <property type="entry name" value="AMINO-ACID AMINOTRANSFERASE"/>
    <property type="match status" value="1"/>
</dbReference>
<evidence type="ECO:0000256" key="6">
    <source>
        <dbReference type="ARBA" id="ARBA00009320"/>
    </source>
</evidence>
<comment type="catalytic activity">
    <reaction evidence="11">
        <text>L-valine + 2-oxoglutarate = 3-methyl-2-oxobutanoate + L-glutamate</text>
        <dbReference type="Rhea" id="RHEA:24813"/>
        <dbReference type="ChEBI" id="CHEBI:11851"/>
        <dbReference type="ChEBI" id="CHEBI:16810"/>
        <dbReference type="ChEBI" id="CHEBI:29985"/>
        <dbReference type="ChEBI" id="CHEBI:57762"/>
        <dbReference type="EC" id="2.6.1.42"/>
    </reaction>
</comment>
<comment type="pathway">
    <text evidence="4">Amino-acid biosynthesis; L-valine biosynthesis; L-valine from pyruvate: step 4/4.</text>
</comment>
<keyword evidence="15" id="KW-1185">Reference proteome</keyword>
<evidence type="ECO:0000256" key="2">
    <source>
        <dbReference type="ARBA" id="ARBA00003109"/>
    </source>
</evidence>
<evidence type="ECO:0000256" key="5">
    <source>
        <dbReference type="ARBA" id="ARBA00005072"/>
    </source>
</evidence>
<evidence type="ECO:0000256" key="8">
    <source>
        <dbReference type="ARBA" id="ARBA00014472"/>
    </source>
</evidence>
<keyword evidence="9" id="KW-0663">Pyridoxal phosphate</keyword>
<dbReference type="PANTHER" id="PTHR42743:SF11">
    <property type="entry name" value="AMINODEOXYCHORISMATE LYASE"/>
    <property type="match status" value="1"/>
</dbReference>
<comment type="similarity">
    <text evidence="6">Belongs to the class-IV pyridoxal-phosphate-dependent aminotransferase family.</text>
</comment>
<protein>
    <recommendedName>
        <fullName evidence="8">Probable branched-chain-amino-acid aminotransferase</fullName>
        <ecNumber evidence="7">2.6.1.42</ecNumber>
    </recommendedName>
</protein>
<evidence type="ECO:0000256" key="1">
    <source>
        <dbReference type="ARBA" id="ARBA00001933"/>
    </source>
</evidence>
<accession>A0A7C9KZ70</accession>
<dbReference type="InterPro" id="IPR050571">
    <property type="entry name" value="Class-IV_PLP-Dep_Aminotrnsfr"/>
</dbReference>
<dbReference type="EMBL" id="WIOL01000003">
    <property type="protein sequence ID" value="MQT17668.1"/>
    <property type="molecule type" value="Genomic_DNA"/>
</dbReference>
<dbReference type="EC" id="2.6.1.42" evidence="7"/>
<dbReference type="InterPro" id="IPR043132">
    <property type="entry name" value="BCAT-like_C"/>
</dbReference>
<reference evidence="14 15" key="1">
    <citation type="submission" date="2019-09" db="EMBL/GenBank/DDBJ databases">
        <title>Polymorphobacter sp. isolated from a lake in China.</title>
        <authorList>
            <person name="Liu Z."/>
        </authorList>
    </citation>
    <scope>NUCLEOTIDE SEQUENCE [LARGE SCALE GENOMIC DNA]</scope>
    <source>
        <strain evidence="14 15">D40P</strain>
    </source>
</reference>
<dbReference type="InterPro" id="IPR043131">
    <property type="entry name" value="BCAT-like_N"/>
</dbReference>
<gene>
    <name evidence="14" type="ORF">F3168_10380</name>
</gene>
<evidence type="ECO:0000256" key="4">
    <source>
        <dbReference type="ARBA" id="ARBA00004931"/>
    </source>
</evidence>
<proteinExistence type="inferred from homology"/>